<dbReference type="AlphaFoldDB" id="A0A845E0I5"/>
<feature type="transmembrane region" description="Helical" evidence="1">
    <location>
        <begin position="29"/>
        <end position="46"/>
    </location>
</feature>
<proteinExistence type="predicted"/>
<keyword evidence="1" id="KW-0472">Membrane</keyword>
<dbReference type="Proteomes" id="UP000447393">
    <property type="component" value="Unassembled WGS sequence"/>
</dbReference>
<protein>
    <submittedName>
        <fullName evidence="2">Uncharacterized protein</fullName>
    </submittedName>
</protein>
<keyword evidence="1" id="KW-1133">Transmembrane helix</keyword>
<reference evidence="2 3" key="1">
    <citation type="submission" date="2019-11" db="EMBL/GenBank/DDBJ databases">
        <title>Genome sequences of 17 halophilic strains isolated from different environments.</title>
        <authorList>
            <person name="Furrow R.E."/>
        </authorList>
    </citation>
    <scope>NUCLEOTIDE SEQUENCE [LARGE SCALE GENOMIC DNA]</scope>
    <source>
        <strain evidence="2 3">22505_10_Sand</strain>
    </source>
</reference>
<keyword evidence="1" id="KW-0812">Transmembrane</keyword>
<dbReference type="RefSeq" id="WP_160911566.1">
    <property type="nucleotide sequence ID" value="NZ_WMEZ01000001.1"/>
</dbReference>
<dbReference type="OrthoDB" id="2428666at2"/>
<evidence type="ECO:0000313" key="2">
    <source>
        <dbReference type="EMBL" id="MYL48223.1"/>
    </source>
</evidence>
<dbReference type="EMBL" id="WMEZ01000001">
    <property type="protein sequence ID" value="MYL48223.1"/>
    <property type="molecule type" value="Genomic_DNA"/>
</dbReference>
<gene>
    <name evidence="2" type="ORF">GLV98_01950</name>
</gene>
<sequence length="91" mass="10505">MRKWKLVGSLLVLSGPVLILSGIQNTFLVLSLMMPGVLFLMLNALIEKKETSLRCRIGLHTYERVRWKEDGPGEIIECKRCEKRKEVMRGF</sequence>
<evidence type="ECO:0000256" key="1">
    <source>
        <dbReference type="SAM" id="Phobius"/>
    </source>
</evidence>
<organism evidence="2 3">
    <name type="scientific">Halobacillus litoralis</name>
    <dbReference type="NCBI Taxonomy" id="45668"/>
    <lineage>
        <taxon>Bacteria</taxon>
        <taxon>Bacillati</taxon>
        <taxon>Bacillota</taxon>
        <taxon>Bacilli</taxon>
        <taxon>Bacillales</taxon>
        <taxon>Bacillaceae</taxon>
        <taxon>Halobacillus</taxon>
    </lineage>
</organism>
<accession>A0A845E0I5</accession>
<comment type="caution">
    <text evidence="2">The sequence shown here is derived from an EMBL/GenBank/DDBJ whole genome shotgun (WGS) entry which is preliminary data.</text>
</comment>
<evidence type="ECO:0000313" key="3">
    <source>
        <dbReference type="Proteomes" id="UP000447393"/>
    </source>
</evidence>
<name>A0A845E0I5_9BACI</name>